<accession>A0A6J5N632</accession>
<gene>
    <name evidence="1" type="ORF">UFOVP637_49</name>
</gene>
<evidence type="ECO:0000313" key="1">
    <source>
        <dbReference type="EMBL" id="CAB4154217.1"/>
    </source>
</evidence>
<organism evidence="1">
    <name type="scientific">uncultured Caudovirales phage</name>
    <dbReference type="NCBI Taxonomy" id="2100421"/>
    <lineage>
        <taxon>Viruses</taxon>
        <taxon>Duplodnaviria</taxon>
        <taxon>Heunggongvirae</taxon>
        <taxon>Uroviricota</taxon>
        <taxon>Caudoviricetes</taxon>
        <taxon>Peduoviridae</taxon>
        <taxon>Maltschvirus</taxon>
        <taxon>Maltschvirus maltsch</taxon>
    </lineage>
</organism>
<reference evidence="1" key="1">
    <citation type="submission" date="2020-04" db="EMBL/GenBank/DDBJ databases">
        <authorList>
            <person name="Chiriac C."/>
            <person name="Salcher M."/>
            <person name="Ghai R."/>
            <person name="Kavagutti S V."/>
        </authorList>
    </citation>
    <scope>NUCLEOTIDE SEQUENCE</scope>
</reference>
<protein>
    <submittedName>
        <fullName evidence="1">Uncharacterized protein</fullName>
    </submittedName>
</protein>
<dbReference type="EMBL" id="LR796609">
    <property type="protein sequence ID" value="CAB4154217.1"/>
    <property type="molecule type" value="Genomic_DNA"/>
</dbReference>
<name>A0A6J5N632_9CAUD</name>
<sequence length="59" mass="6380">MIMISVSIGDVCTEVSTDQAISFDAIETLLSRASTSSLNAYALYTSMPEPIGDFDRDDD</sequence>
<proteinExistence type="predicted"/>